<dbReference type="InterPro" id="IPR045584">
    <property type="entry name" value="Pilin-like"/>
</dbReference>
<dbReference type="PANTHER" id="PTHR30093">
    <property type="entry name" value="GENERAL SECRETION PATHWAY PROTEIN G"/>
    <property type="match status" value="1"/>
</dbReference>
<dbReference type="EMBL" id="CP060783">
    <property type="protein sequence ID" value="QNP47143.1"/>
    <property type="molecule type" value="Genomic_DNA"/>
</dbReference>
<keyword evidence="1" id="KW-0472">Membrane</keyword>
<dbReference type="Pfam" id="PF16732">
    <property type="entry name" value="ComP_DUS"/>
    <property type="match status" value="1"/>
</dbReference>
<keyword evidence="1" id="KW-1133">Transmembrane helix</keyword>
<evidence type="ECO:0000313" key="2">
    <source>
        <dbReference type="EMBL" id="QNP47143.1"/>
    </source>
</evidence>
<evidence type="ECO:0000313" key="3">
    <source>
        <dbReference type="Proteomes" id="UP000516028"/>
    </source>
</evidence>
<feature type="transmembrane region" description="Helical" evidence="1">
    <location>
        <begin position="12"/>
        <end position="30"/>
    </location>
</feature>
<keyword evidence="3" id="KW-1185">Reference proteome</keyword>
<evidence type="ECO:0000256" key="1">
    <source>
        <dbReference type="SAM" id="Phobius"/>
    </source>
</evidence>
<gene>
    <name evidence="2" type="ORF">H9K75_12010</name>
</gene>
<dbReference type="InterPro" id="IPR012902">
    <property type="entry name" value="N_methyl_site"/>
</dbReference>
<dbReference type="NCBIfam" id="TIGR02532">
    <property type="entry name" value="IV_pilin_GFxxxE"/>
    <property type="match status" value="1"/>
</dbReference>
<dbReference type="Pfam" id="PF07963">
    <property type="entry name" value="N_methyl"/>
    <property type="match status" value="1"/>
</dbReference>
<dbReference type="InterPro" id="IPR031982">
    <property type="entry name" value="PilE-like"/>
</dbReference>
<dbReference type="KEGG" id="daer:H9K75_12010"/>
<dbReference type="RefSeq" id="WP_187722854.1">
    <property type="nucleotide sequence ID" value="NZ_CP060783.1"/>
</dbReference>
<proteinExistence type="predicted"/>
<dbReference type="Gene3D" id="3.30.700.10">
    <property type="entry name" value="Glycoprotein, Type 4 Pilin"/>
    <property type="match status" value="1"/>
</dbReference>
<accession>A0A7H0GFS7</accession>
<reference evidence="2 3" key="1">
    <citation type="submission" date="2020-08" db="EMBL/GenBank/DDBJ databases">
        <title>Genome sequence of Diaphorobacter aerolatus KACC 16536T.</title>
        <authorList>
            <person name="Hyun D.-W."/>
            <person name="Bae J.-W."/>
        </authorList>
    </citation>
    <scope>NUCLEOTIDE SEQUENCE [LARGE SCALE GENOMIC DNA]</scope>
    <source>
        <strain evidence="2 3">KACC 16536</strain>
    </source>
</reference>
<sequence>MKRMNGFTLVELMITVACIAILAALAFPSYSEYMRRARRTDAKNAVLEVAGRQERFYSIHNRYAKTAAELGYAALPAVVQSSGGSSYYQLSVDFIDDAKSYSVKAVPQGSQTKDLKCYTYVLAHTGAQSNVDGGGSRLTGASCW</sequence>
<name>A0A7H0GFS7_9BURK</name>
<protein>
    <submittedName>
        <fullName evidence="2">Type IV pilin protein</fullName>
    </submittedName>
</protein>
<dbReference type="AlphaFoldDB" id="A0A7H0GFS7"/>
<dbReference type="Proteomes" id="UP000516028">
    <property type="component" value="Chromosome"/>
</dbReference>
<dbReference type="GO" id="GO:0043683">
    <property type="term" value="P:type IV pilus assembly"/>
    <property type="evidence" value="ECO:0007669"/>
    <property type="project" value="InterPro"/>
</dbReference>
<dbReference type="PANTHER" id="PTHR30093:SF47">
    <property type="entry name" value="TYPE IV PILUS NON-CORE MINOR PILIN PILE"/>
    <property type="match status" value="1"/>
</dbReference>
<organism evidence="2 3">
    <name type="scientific">Diaphorobacter aerolatus</name>
    <dbReference type="NCBI Taxonomy" id="1288495"/>
    <lineage>
        <taxon>Bacteria</taxon>
        <taxon>Pseudomonadati</taxon>
        <taxon>Pseudomonadota</taxon>
        <taxon>Betaproteobacteria</taxon>
        <taxon>Burkholderiales</taxon>
        <taxon>Comamonadaceae</taxon>
        <taxon>Diaphorobacter</taxon>
    </lineage>
</organism>
<keyword evidence="1" id="KW-0812">Transmembrane</keyword>
<dbReference type="SUPFAM" id="SSF54523">
    <property type="entry name" value="Pili subunits"/>
    <property type="match status" value="1"/>
</dbReference>